<evidence type="ECO:0000313" key="4">
    <source>
        <dbReference type="EMBL" id="OIW12425.1"/>
    </source>
</evidence>
<name>A0A4P1RJI0_LUPAN</name>
<sequence>MEVEKKKPRYPCLFNWFHKEDKQSYSLNEIEDALEDESDDYDLSLQSLEFDDPYILTNKLRIFVGTWNVAGKSPVGSLAVDLEDWLNLNNAAEIYVLGFQEIVPLKTLTVIGVEEPAVTTTWNHLIGTILNKNLVSQSLPTPMLLNSSISHYMNNNPNYELVSNNNNKYTMVASKKMVGVFISVWLRNEVINKYF</sequence>
<reference evidence="4 5" key="1">
    <citation type="journal article" date="2017" name="Plant Biotechnol. J.">
        <title>A comprehensive draft genome sequence for lupin (Lupinus angustifolius), an emerging health food: insights into plant-microbe interactions and legume evolution.</title>
        <authorList>
            <person name="Hane J.K."/>
            <person name="Ming Y."/>
            <person name="Kamphuis L.G."/>
            <person name="Nelson M.N."/>
            <person name="Garg G."/>
            <person name="Atkins C.A."/>
            <person name="Bayer P.E."/>
            <person name="Bravo A."/>
            <person name="Bringans S."/>
            <person name="Cannon S."/>
            <person name="Edwards D."/>
            <person name="Foley R."/>
            <person name="Gao L.L."/>
            <person name="Harrison M.J."/>
            <person name="Huang W."/>
            <person name="Hurgobin B."/>
            <person name="Li S."/>
            <person name="Liu C.W."/>
            <person name="McGrath A."/>
            <person name="Morahan G."/>
            <person name="Murray J."/>
            <person name="Weller J."/>
            <person name="Jian J."/>
            <person name="Singh K.B."/>
        </authorList>
    </citation>
    <scope>NUCLEOTIDE SEQUENCE [LARGE SCALE GENOMIC DNA]</scope>
    <source>
        <strain evidence="5">cv. Tanjil</strain>
        <tissue evidence="4">Whole plant</tissue>
    </source>
</reference>
<dbReference type="InterPro" id="IPR000300">
    <property type="entry name" value="IPPc"/>
</dbReference>
<dbReference type="Pfam" id="PF22669">
    <property type="entry name" value="Exo_endo_phos2"/>
    <property type="match status" value="1"/>
</dbReference>
<gene>
    <name evidence="4" type="ORF">TanjilG_04174</name>
</gene>
<comment type="similarity">
    <text evidence="1">Belongs to the inositol polyphosphate 5-phosphatase family.</text>
</comment>
<dbReference type="EMBL" id="CM007365">
    <property type="protein sequence ID" value="OIW12425.1"/>
    <property type="molecule type" value="Genomic_DNA"/>
</dbReference>
<organism evidence="4 5">
    <name type="scientific">Lupinus angustifolius</name>
    <name type="common">Narrow-leaved blue lupine</name>
    <dbReference type="NCBI Taxonomy" id="3871"/>
    <lineage>
        <taxon>Eukaryota</taxon>
        <taxon>Viridiplantae</taxon>
        <taxon>Streptophyta</taxon>
        <taxon>Embryophyta</taxon>
        <taxon>Tracheophyta</taxon>
        <taxon>Spermatophyta</taxon>
        <taxon>Magnoliopsida</taxon>
        <taxon>eudicotyledons</taxon>
        <taxon>Gunneridae</taxon>
        <taxon>Pentapetalae</taxon>
        <taxon>rosids</taxon>
        <taxon>fabids</taxon>
        <taxon>Fabales</taxon>
        <taxon>Fabaceae</taxon>
        <taxon>Papilionoideae</taxon>
        <taxon>50 kb inversion clade</taxon>
        <taxon>genistoids sensu lato</taxon>
        <taxon>core genistoids</taxon>
        <taxon>Genisteae</taxon>
        <taxon>Lupinus</taxon>
    </lineage>
</organism>
<dbReference type="GO" id="GO:0046856">
    <property type="term" value="P:phosphatidylinositol dephosphorylation"/>
    <property type="evidence" value="ECO:0007669"/>
    <property type="project" value="InterPro"/>
</dbReference>
<accession>A0A4P1RJI0</accession>
<dbReference type="AlphaFoldDB" id="A0A4P1RJI0"/>
<dbReference type="Gramene" id="OIW12425">
    <property type="protein sequence ID" value="OIW12425"/>
    <property type="gene ID" value="TanjilG_04174"/>
</dbReference>
<dbReference type="STRING" id="3871.A0A4P1RJI0"/>
<dbReference type="PANTHER" id="PTHR45666:SF7">
    <property type="entry name" value="TYPE IV INOSITOL POLYPHOSPHATE 5-PHOSPHATASE 6-LIKE"/>
    <property type="match status" value="1"/>
</dbReference>
<keyword evidence="5" id="KW-1185">Reference proteome</keyword>
<protein>
    <recommendedName>
        <fullName evidence="3">Inositol polyphosphate-related phosphatase domain-containing protein</fullName>
    </recommendedName>
</protein>
<evidence type="ECO:0000256" key="1">
    <source>
        <dbReference type="ARBA" id="ARBA00010768"/>
    </source>
</evidence>
<dbReference type="PANTHER" id="PTHR45666">
    <property type="entry name" value="TYPE IV INOSITOL POLYPHOSPHATE 5-PHOSPHATASE 9"/>
    <property type="match status" value="1"/>
</dbReference>
<evidence type="ECO:0000313" key="5">
    <source>
        <dbReference type="Proteomes" id="UP000188354"/>
    </source>
</evidence>
<evidence type="ECO:0000259" key="3">
    <source>
        <dbReference type="Pfam" id="PF22669"/>
    </source>
</evidence>
<dbReference type="InterPro" id="IPR045849">
    <property type="entry name" value="IP5P_plant"/>
</dbReference>
<dbReference type="Proteomes" id="UP000188354">
    <property type="component" value="Chromosome LG05"/>
</dbReference>
<dbReference type="GO" id="GO:0004439">
    <property type="term" value="F:phosphatidylinositol-4,5-bisphosphate 5-phosphatase activity"/>
    <property type="evidence" value="ECO:0007669"/>
    <property type="project" value="TreeGrafter"/>
</dbReference>
<dbReference type="InterPro" id="IPR036691">
    <property type="entry name" value="Endo/exonu/phosph_ase_sf"/>
</dbReference>
<dbReference type="GO" id="GO:0004445">
    <property type="term" value="F:inositol-polyphosphate 5-phosphatase activity"/>
    <property type="evidence" value="ECO:0007669"/>
    <property type="project" value="InterPro"/>
</dbReference>
<dbReference type="SUPFAM" id="SSF56219">
    <property type="entry name" value="DNase I-like"/>
    <property type="match status" value="1"/>
</dbReference>
<proteinExistence type="inferred from homology"/>
<evidence type="ECO:0000256" key="2">
    <source>
        <dbReference type="ARBA" id="ARBA00022801"/>
    </source>
</evidence>
<dbReference type="Gene3D" id="3.60.10.10">
    <property type="entry name" value="Endonuclease/exonuclease/phosphatase"/>
    <property type="match status" value="1"/>
</dbReference>
<dbReference type="GO" id="GO:0034485">
    <property type="term" value="F:phosphatidylinositol-3,4,5-trisphosphate 5-phosphatase activity"/>
    <property type="evidence" value="ECO:0007669"/>
    <property type="project" value="TreeGrafter"/>
</dbReference>
<keyword evidence="2" id="KW-0378">Hydrolase</keyword>
<feature type="domain" description="Inositol polyphosphate-related phosphatase" evidence="3">
    <location>
        <begin position="65"/>
        <end position="191"/>
    </location>
</feature>